<gene>
    <name evidence="2" type="ORF">DMENIID0002_15360</name>
</gene>
<sequence>MYKSLLTITIALISFTLPVIAMQSKDLPTNQNGSYLNISVTEQMDVKEDLLISSMRIEKEGVDLKYIQDEINLMMSKAVKMAKEIEDITVSTEQYYVYQYNQDQNIDNKKDEIKKKMWRGTQVLSLKSKSSEALLTLIGKLQNEGLLIQSLNYTLSNEKREVIRDSMIEAAIVKLKQRATRVAKALGKEYDGFTIINVDPEARRMPVPRLMMGSPVNANDSAVNIPVAEPSTSEVTITVSATALLKYGSVLGNKR</sequence>
<keyword evidence="1" id="KW-0732">Signal</keyword>
<dbReference type="InterPro" id="IPR052022">
    <property type="entry name" value="26kDa_periplasmic_antigen"/>
</dbReference>
<dbReference type="Gene3D" id="3.30.110.170">
    <property type="entry name" value="Protein of unknown function (DUF541), domain 1"/>
    <property type="match status" value="1"/>
</dbReference>
<reference evidence="2" key="1">
    <citation type="submission" date="2024-01" db="EMBL/GenBank/DDBJ databases">
        <title>Sequencing the genomes of a sandfly, Sergentomyia squamirostris, and its two endosymbionts.</title>
        <authorList>
            <person name="Itokawa K."/>
            <person name="Sanjoba C."/>
        </authorList>
    </citation>
    <scope>NUCLEOTIDE SEQUENCE</scope>
    <source>
        <strain evidence="2">RiSSQ</strain>
    </source>
</reference>
<feature type="chain" id="PRO_5043905309" description="DUF541 domain-containing protein" evidence="1">
    <location>
        <begin position="22"/>
        <end position="255"/>
    </location>
</feature>
<dbReference type="Gene3D" id="3.30.70.2970">
    <property type="entry name" value="Protein of unknown function (DUF541), domain 2"/>
    <property type="match status" value="1"/>
</dbReference>
<evidence type="ECO:0000313" key="2">
    <source>
        <dbReference type="EMBL" id="BFD46890.1"/>
    </source>
</evidence>
<dbReference type="Pfam" id="PF04402">
    <property type="entry name" value="SIMPL"/>
    <property type="match status" value="1"/>
</dbReference>
<organism evidence="2">
    <name type="scientific">Candidatus Tisiphia endosymbiont of Sergentomyia squamirostris</name>
    <dbReference type="NCBI Taxonomy" id="3113639"/>
    <lineage>
        <taxon>Bacteria</taxon>
        <taxon>Pseudomonadati</taxon>
        <taxon>Pseudomonadota</taxon>
        <taxon>Alphaproteobacteria</taxon>
        <taxon>Rickettsiales</taxon>
        <taxon>Rickettsiaceae</taxon>
        <taxon>Rickettsieae</taxon>
        <taxon>Candidatus Tisiphia</taxon>
    </lineage>
</organism>
<dbReference type="PANTHER" id="PTHR34387:SF2">
    <property type="entry name" value="SLR1258 PROTEIN"/>
    <property type="match status" value="1"/>
</dbReference>
<evidence type="ECO:0000256" key="1">
    <source>
        <dbReference type="SAM" id="SignalP"/>
    </source>
</evidence>
<dbReference type="EMBL" id="AP029170">
    <property type="protein sequence ID" value="BFD46890.1"/>
    <property type="molecule type" value="Genomic_DNA"/>
</dbReference>
<feature type="signal peptide" evidence="1">
    <location>
        <begin position="1"/>
        <end position="21"/>
    </location>
</feature>
<proteinExistence type="predicted"/>
<protein>
    <recommendedName>
        <fullName evidence="3">DUF541 domain-containing protein</fullName>
    </recommendedName>
</protein>
<dbReference type="GO" id="GO:0006974">
    <property type="term" value="P:DNA damage response"/>
    <property type="evidence" value="ECO:0007669"/>
    <property type="project" value="TreeGrafter"/>
</dbReference>
<name>A0AAT9GAT4_9RICK</name>
<accession>A0AAT9GAT4</accession>
<dbReference type="AlphaFoldDB" id="A0AAT9GAT4"/>
<evidence type="ECO:0008006" key="3">
    <source>
        <dbReference type="Google" id="ProtNLM"/>
    </source>
</evidence>
<dbReference type="InterPro" id="IPR007497">
    <property type="entry name" value="SIMPL/DUF541"/>
</dbReference>
<dbReference type="PANTHER" id="PTHR34387">
    <property type="entry name" value="SLR1258 PROTEIN"/>
    <property type="match status" value="1"/>
</dbReference>